<keyword evidence="4" id="KW-0378">Hydrolase</keyword>
<accession>A0A940DSJ8</accession>
<dbReference type="SUPFAM" id="SSF52266">
    <property type="entry name" value="SGNH hydrolase"/>
    <property type="match status" value="1"/>
</dbReference>
<feature type="domain" description="SGNH hydrolase-type esterase N-terminal" evidence="3">
    <location>
        <begin position="32"/>
        <end position="174"/>
    </location>
</feature>
<dbReference type="Gene3D" id="2.60.120.260">
    <property type="entry name" value="Galactose-binding domain-like"/>
    <property type="match status" value="1"/>
</dbReference>
<feature type="chain" id="PRO_5036952960" evidence="1">
    <location>
        <begin position="23"/>
        <end position="366"/>
    </location>
</feature>
<gene>
    <name evidence="4" type="ORF">IAB75_05525</name>
</gene>
<evidence type="ECO:0000313" key="5">
    <source>
        <dbReference type="Proteomes" id="UP000725002"/>
    </source>
</evidence>
<dbReference type="AlphaFoldDB" id="A0A940DSJ8"/>
<name>A0A940DSJ8_9BACT</name>
<evidence type="ECO:0000256" key="1">
    <source>
        <dbReference type="SAM" id="SignalP"/>
    </source>
</evidence>
<reference evidence="4" key="1">
    <citation type="submission" date="2020-10" db="EMBL/GenBank/DDBJ databases">
        <authorList>
            <person name="Gilroy R."/>
        </authorList>
    </citation>
    <scope>NUCLEOTIDE SEQUENCE</scope>
    <source>
        <strain evidence="4">G3-8215</strain>
    </source>
</reference>
<proteinExistence type="predicted"/>
<feature type="domain" description="SGNH hydrolase-type esterase" evidence="2">
    <location>
        <begin position="185"/>
        <end position="354"/>
    </location>
</feature>
<dbReference type="InterPro" id="IPR036514">
    <property type="entry name" value="SGNH_hydro_sf"/>
</dbReference>
<dbReference type="InterPro" id="IPR013830">
    <property type="entry name" value="SGNH_hydro"/>
</dbReference>
<dbReference type="Gene3D" id="3.40.50.1110">
    <property type="entry name" value="SGNH hydrolase"/>
    <property type="match status" value="1"/>
</dbReference>
<organism evidence="4 5">
    <name type="scientific">Candidatus Cryptobacteroides avicola</name>
    <dbReference type="NCBI Taxonomy" id="2840757"/>
    <lineage>
        <taxon>Bacteria</taxon>
        <taxon>Pseudomonadati</taxon>
        <taxon>Bacteroidota</taxon>
        <taxon>Bacteroidia</taxon>
        <taxon>Bacteroidales</taxon>
        <taxon>Candidatus Cryptobacteroides</taxon>
    </lineage>
</organism>
<evidence type="ECO:0000259" key="3">
    <source>
        <dbReference type="Pfam" id="PF14607"/>
    </source>
</evidence>
<dbReference type="GO" id="GO:0016788">
    <property type="term" value="F:hydrolase activity, acting on ester bonds"/>
    <property type="evidence" value="ECO:0007669"/>
    <property type="project" value="UniProtKB-ARBA"/>
</dbReference>
<feature type="signal peptide" evidence="1">
    <location>
        <begin position="1"/>
        <end position="22"/>
    </location>
</feature>
<dbReference type="Pfam" id="PF14606">
    <property type="entry name" value="Lipase_GDSL_3"/>
    <property type="match status" value="1"/>
</dbReference>
<sequence>MKRIRLLSAASMLFLAVSALSARTPENVEYVFTEASDLTLTGKILEDTPNPYHRVDTCRYKGFTSGENIQVRCSAGLAVLFETNSSTISVKPEYGYMNRAGNTMGISLRGYDLYIMKDGEWLYAASKVPADGKEENNLVLIKDMAPGVKKCMLYLPIYSELYSLKVGVEKGSEISPMESPFRYRVGIFGSSFTQGISTSRPGMSYPMQFMRHTGIQILSLGCSGNCKMQPYFADVLCDADVDALIFDAFSNPSARMIEERLFPFIEKVRKAHPDIPLIFMQTIYRESRNFSVSSDAFEKAKMEMAAKLMAEAVKKYDNVYFIRTDTGRNAHESSVDGTHPSDMGYLGWAESIEKPVMKILRKYGIK</sequence>
<dbReference type="InterPro" id="IPR032740">
    <property type="entry name" value="GxDLY"/>
</dbReference>
<reference evidence="4" key="2">
    <citation type="journal article" date="2021" name="PeerJ">
        <title>Extensive microbial diversity within the chicken gut microbiome revealed by metagenomics and culture.</title>
        <authorList>
            <person name="Gilroy R."/>
            <person name="Ravi A."/>
            <person name="Getino M."/>
            <person name="Pursley I."/>
            <person name="Horton D.L."/>
            <person name="Alikhan N.F."/>
            <person name="Baker D."/>
            <person name="Gharbi K."/>
            <person name="Hall N."/>
            <person name="Watson M."/>
            <person name="Adriaenssens E.M."/>
            <person name="Foster-Nyarko E."/>
            <person name="Jarju S."/>
            <person name="Secka A."/>
            <person name="Antonio M."/>
            <person name="Oren A."/>
            <person name="Chaudhuri R.R."/>
            <person name="La Ragione R."/>
            <person name="Hildebrand F."/>
            <person name="Pallen M.J."/>
        </authorList>
    </citation>
    <scope>NUCLEOTIDE SEQUENCE</scope>
    <source>
        <strain evidence="4">G3-8215</strain>
    </source>
</reference>
<protein>
    <submittedName>
        <fullName evidence="4">SGNH/GDSL hydrolase family protein</fullName>
    </submittedName>
</protein>
<dbReference type="Pfam" id="PF14607">
    <property type="entry name" value="GxDLY"/>
    <property type="match status" value="1"/>
</dbReference>
<evidence type="ECO:0000313" key="4">
    <source>
        <dbReference type="EMBL" id="MBO8483556.1"/>
    </source>
</evidence>
<evidence type="ECO:0000259" key="2">
    <source>
        <dbReference type="Pfam" id="PF14606"/>
    </source>
</evidence>
<dbReference type="EMBL" id="JADILV010000036">
    <property type="protein sequence ID" value="MBO8483556.1"/>
    <property type="molecule type" value="Genomic_DNA"/>
</dbReference>
<keyword evidence="1" id="KW-0732">Signal</keyword>
<comment type="caution">
    <text evidence="4">The sequence shown here is derived from an EMBL/GenBank/DDBJ whole genome shotgun (WGS) entry which is preliminary data.</text>
</comment>
<dbReference type="Proteomes" id="UP000725002">
    <property type="component" value="Unassembled WGS sequence"/>
</dbReference>